<name>A0A8J2M259_9BILA</name>
<evidence type="ECO:0000313" key="4">
    <source>
        <dbReference type="Proteomes" id="UP000746747"/>
    </source>
</evidence>
<feature type="compositionally biased region" description="Basic and acidic residues" evidence="1">
    <location>
        <begin position="44"/>
        <end position="63"/>
    </location>
</feature>
<organism evidence="3 4">
    <name type="scientific">Cercopithifilaria johnstoni</name>
    <dbReference type="NCBI Taxonomy" id="2874296"/>
    <lineage>
        <taxon>Eukaryota</taxon>
        <taxon>Metazoa</taxon>
        <taxon>Ecdysozoa</taxon>
        <taxon>Nematoda</taxon>
        <taxon>Chromadorea</taxon>
        <taxon>Rhabditida</taxon>
        <taxon>Spirurina</taxon>
        <taxon>Spiruromorpha</taxon>
        <taxon>Filarioidea</taxon>
        <taxon>Onchocercidae</taxon>
        <taxon>Cercopithifilaria</taxon>
    </lineage>
</organism>
<sequence>MWIFITVLLVATLAEVNTANDDEKASVKEEESSEENSEEEQYDDDHQKFEMNEEDSLSKRSENQSHPPG</sequence>
<proteinExistence type="predicted"/>
<evidence type="ECO:0000313" key="3">
    <source>
        <dbReference type="EMBL" id="CAG9531922.1"/>
    </source>
</evidence>
<feature type="signal peptide" evidence="2">
    <location>
        <begin position="1"/>
        <end position="18"/>
    </location>
</feature>
<gene>
    <name evidence="3" type="ORF">CJOHNSTONI_LOCUS2283</name>
</gene>
<comment type="caution">
    <text evidence="3">The sequence shown here is derived from an EMBL/GenBank/DDBJ whole genome shotgun (WGS) entry which is preliminary data.</text>
</comment>
<dbReference type="Proteomes" id="UP000746747">
    <property type="component" value="Unassembled WGS sequence"/>
</dbReference>
<feature type="region of interest" description="Disordered" evidence="1">
    <location>
        <begin position="18"/>
        <end position="69"/>
    </location>
</feature>
<dbReference type="EMBL" id="CAKAEH010000788">
    <property type="protein sequence ID" value="CAG9531922.1"/>
    <property type="molecule type" value="Genomic_DNA"/>
</dbReference>
<dbReference type="AlphaFoldDB" id="A0A8J2M259"/>
<keyword evidence="4" id="KW-1185">Reference proteome</keyword>
<evidence type="ECO:0000256" key="1">
    <source>
        <dbReference type="SAM" id="MobiDB-lite"/>
    </source>
</evidence>
<feature type="compositionally biased region" description="Basic and acidic residues" evidence="1">
    <location>
        <begin position="21"/>
        <end position="30"/>
    </location>
</feature>
<protein>
    <submittedName>
        <fullName evidence="3">Uncharacterized protein</fullName>
    </submittedName>
</protein>
<feature type="chain" id="PRO_5035198668" evidence="2">
    <location>
        <begin position="19"/>
        <end position="69"/>
    </location>
</feature>
<keyword evidence="2" id="KW-0732">Signal</keyword>
<reference evidence="3" key="1">
    <citation type="submission" date="2021-09" db="EMBL/GenBank/DDBJ databases">
        <authorList>
            <consortium name="Pathogen Informatics"/>
        </authorList>
    </citation>
    <scope>NUCLEOTIDE SEQUENCE</scope>
</reference>
<accession>A0A8J2M259</accession>
<evidence type="ECO:0000256" key="2">
    <source>
        <dbReference type="SAM" id="SignalP"/>
    </source>
</evidence>
<feature type="compositionally biased region" description="Acidic residues" evidence="1">
    <location>
        <begin position="31"/>
        <end position="43"/>
    </location>
</feature>